<dbReference type="GO" id="GO:0044877">
    <property type="term" value="F:protein-containing complex binding"/>
    <property type="evidence" value="ECO:0007669"/>
    <property type="project" value="InterPro"/>
</dbReference>
<dbReference type="OrthoDB" id="7173339at2"/>
<organism evidence="10 11">
    <name type="scientific">Pelagerythrobacter aerophilus</name>
    <dbReference type="NCBI Taxonomy" id="2306995"/>
    <lineage>
        <taxon>Bacteria</taxon>
        <taxon>Pseudomonadati</taxon>
        <taxon>Pseudomonadota</taxon>
        <taxon>Alphaproteobacteria</taxon>
        <taxon>Sphingomonadales</taxon>
        <taxon>Erythrobacteraceae</taxon>
        <taxon>Pelagerythrobacter</taxon>
    </lineage>
</organism>
<evidence type="ECO:0000256" key="4">
    <source>
        <dbReference type="ARBA" id="ARBA00022692"/>
    </source>
</evidence>
<reference evidence="10 11" key="1">
    <citation type="submission" date="2018-08" db="EMBL/GenBank/DDBJ databases">
        <title>Altererythrobacter sp.Ery1 and Ery12, the genome sequencing of novel strains in genus Alterythrobacter.</title>
        <authorList>
            <person name="Cheng H."/>
            <person name="Wu Y.-H."/>
            <person name="Fang C."/>
            <person name="Xu X.-W."/>
        </authorList>
    </citation>
    <scope>NUCLEOTIDE SEQUENCE [LARGE SCALE GENOMIC DNA]</scope>
    <source>
        <strain evidence="10 11">Ery1</strain>
    </source>
</reference>
<evidence type="ECO:0000256" key="1">
    <source>
        <dbReference type="ARBA" id="ARBA00004167"/>
    </source>
</evidence>
<keyword evidence="4 8" id="KW-0812">Transmembrane</keyword>
<evidence type="ECO:0000256" key="7">
    <source>
        <dbReference type="ARBA" id="ARBA00023186"/>
    </source>
</evidence>
<dbReference type="PANTHER" id="PTHR38035">
    <property type="entry name" value="UPF0070 PROTEIN YFGM"/>
    <property type="match status" value="1"/>
</dbReference>
<keyword evidence="11" id="KW-1185">Reference proteome</keyword>
<gene>
    <name evidence="10" type="ORF">D2V04_06680</name>
</gene>
<comment type="caution">
    <text evidence="10">The sequence shown here is derived from an EMBL/GenBank/DDBJ whole genome shotgun (WGS) entry which is preliminary data.</text>
</comment>
<evidence type="ECO:0000313" key="11">
    <source>
        <dbReference type="Proteomes" id="UP000285092"/>
    </source>
</evidence>
<proteinExistence type="predicted"/>
<evidence type="ECO:0000259" key="9">
    <source>
        <dbReference type="Pfam" id="PF09976"/>
    </source>
</evidence>
<feature type="domain" description="Ancillary SecYEG translocon subunit/Cell division coordinator CpoB TPR" evidence="9">
    <location>
        <begin position="16"/>
        <end position="184"/>
    </location>
</feature>
<dbReference type="GO" id="GO:0005886">
    <property type="term" value="C:plasma membrane"/>
    <property type="evidence" value="ECO:0007669"/>
    <property type="project" value="UniProtKB-SubCell"/>
</dbReference>
<accession>A0A418NKH0</accession>
<evidence type="ECO:0000256" key="3">
    <source>
        <dbReference type="ARBA" id="ARBA00022475"/>
    </source>
</evidence>
<dbReference type="Pfam" id="PF09976">
    <property type="entry name" value="TPR_21"/>
    <property type="match status" value="1"/>
</dbReference>
<dbReference type="Proteomes" id="UP000285092">
    <property type="component" value="Unassembled WGS sequence"/>
</dbReference>
<evidence type="ECO:0000256" key="6">
    <source>
        <dbReference type="ARBA" id="ARBA00023136"/>
    </source>
</evidence>
<sequence length="233" mass="24633">MREVDEAVRQDQFADFAQRYGKPIVAAVVLGLAAFGGYLFWDHRQEAALETESETLVGALDQLQSGNFGSATERLEPLAAEEGGAATQAALLKAGIAMEQGRNEDAAKIYAEIAADGDVPQLLRDLATVREVSATFDSLEPGEVVTRLKPLAVPGTPYFGSAGELVAMAYLDQGKNQEAGTLFASIAKDEAQPDSLRSRARQMAGVLGVDAVEDVDAVLDGIREPAAAPQAQQ</sequence>
<dbReference type="InterPro" id="IPR026039">
    <property type="entry name" value="YfgM"/>
</dbReference>
<keyword evidence="5 8" id="KW-1133">Transmembrane helix</keyword>
<evidence type="ECO:0000256" key="8">
    <source>
        <dbReference type="SAM" id="Phobius"/>
    </source>
</evidence>
<dbReference type="EMBL" id="QXFK01000014">
    <property type="protein sequence ID" value="RIV79800.1"/>
    <property type="molecule type" value="Genomic_DNA"/>
</dbReference>
<dbReference type="PANTHER" id="PTHR38035:SF1">
    <property type="entry name" value="ANCILLARY SECYEG TRANSLOCON SUBUNIT"/>
    <property type="match status" value="1"/>
</dbReference>
<comment type="subcellular location">
    <subcellularLocation>
        <location evidence="2">Cell membrane</location>
    </subcellularLocation>
    <subcellularLocation>
        <location evidence="1">Membrane</location>
        <topology evidence="1">Single-pass membrane protein</topology>
    </subcellularLocation>
</comment>
<keyword evidence="3" id="KW-1003">Cell membrane</keyword>
<evidence type="ECO:0000313" key="10">
    <source>
        <dbReference type="EMBL" id="RIV79800.1"/>
    </source>
</evidence>
<evidence type="ECO:0000256" key="2">
    <source>
        <dbReference type="ARBA" id="ARBA00004236"/>
    </source>
</evidence>
<dbReference type="AlphaFoldDB" id="A0A418NKH0"/>
<keyword evidence="6 8" id="KW-0472">Membrane</keyword>
<keyword evidence="7" id="KW-0143">Chaperone</keyword>
<evidence type="ECO:0000256" key="5">
    <source>
        <dbReference type="ARBA" id="ARBA00022989"/>
    </source>
</evidence>
<dbReference type="InterPro" id="IPR018704">
    <property type="entry name" value="SecYEG/CpoB_TPR"/>
</dbReference>
<feature type="transmembrane region" description="Helical" evidence="8">
    <location>
        <begin position="20"/>
        <end position="41"/>
    </location>
</feature>
<name>A0A418NKH0_9SPHN</name>
<protein>
    <recommendedName>
        <fullName evidence="9">Ancillary SecYEG translocon subunit/Cell division coordinator CpoB TPR domain-containing protein</fullName>
    </recommendedName>
</protein>